<evidence type="ECO:0000313" key="1">
    <source>
        <dbReference type="EMBL" id="KAH9481645.1"/>
    </source>
</evidence>
<reference evidence="1" key="1">
    <citation type="submission" date="2021-10" db="EMBL/GenBank/DDBJ databases">
        <title>Psilocybe cubensis genome.</title>
        <authorList>
            <person name="Mckernan K.J."/>
            <person name="Crawford S."/>
            <person name="Trippe A."/>
            <person name="Kane L.T."/>
            <person name="Mclaughlin S."/>
        </authorList>
    </citation>
    <scope>NUCLEOTIDE SEQUENCE</scope>
    <source>
        <strain evidence="1">MGC-MH-2018</strain>
    </source>
</reference>
<name>A0ACB8H0W9_PSICU</name>
<proteinExistence type="predicted"/>
<protein>
    <submittedName>
        <fullName evidence="1">Uncharacterized protein</fullName>
    </submittedName>
</protein>
<organism evidence="1 2">
    <name type="scientific">Psilocybe cubensis</name>
    <name type="common">Psychedelic mushroom</name>
    <name type="synonym">Stropharia cubensis</name>
    <dbReference type="NCBI Taxonomy" id="181762"/>
    <lineage>
        <taxon>Eukaryota</taxon>
        <taxon>Fungi</taxon>
        <taxon>Dikarya</taxon>
        <taxon>Basidiomycota</taxon>
        <taxon>Agaricomycotina</taxon>
        <taxon>Agaricomycetes</taxon>
        <taxon>Agaricomycetidae</taxon>
        <taxon>Agaricales</taxon>
        <taxon>Agaricineae</taxon>
        <taxon>Strophariaceae</taxon>
        <taxon>Psilocybe</taxon>
    </lineage>
</organism>
<accession>A0ACB8H0W9</accession>
<dbReference type="EMBL" id="JAFIQS020000005">
    <property type="protein sequence ID" value="KAH9481645.1"/>
    <property type="molecule type" value="Genomic_DNA"/>
</dbReference>
<dbReference type="Proteomes" id="UP000664032">
    <property type="component" value="Unassembled WGS sequence"/>
</dbReference>
<gene>
    <name evidence="1" type="ORF">JR316_0006172</name>
</gene>
<keyword evidence="2" id="KW-1185">Reference proteome</keyword>
<sequence>MCLWWCAAVLALNGTRVTAGERERVNDVRRLEIDAGLTVVVDVVAVESPDDCSWGLGLRAPAAADASATGPRNLDTASPFLNLFSEKSRPRRSDGRSSSVSSSELHRDPELRASQEEKTDQHRGAPLRRERVLALKAVWDSDAP</sequence>
<evidence type="ECO:0000313" key="2">
    <source>
        <dbReference type="Proteomes" id="UP000664032"/>
    </source>
</evidence>
<comment type="caution">
    <text evidence="1">The sequence shown here is derived from an EMBL/GenBank/DDBJ whole genome shotgun (WGS) entry which is preliminary data.</text>
</comment>